<evidence type="ECO:0000313" key="2">
    <source>
        <dbReference type="Proteomes" id="UP000293360"/>
    </source>
</evidence>
<name>A0A4Q4TRB1_9PEZI</name>
<keyword evidence="2" id="KW-1185">Reference proteome</keyword>
<accession>A0A4Q4TRB1</accession>
<dbReference type="EMBL" id="QJNU01000059">
    <property type="protein sequence ID" value="RYP08547.1"/>
    <property type="molecule type" value="Genomic_DNA"/>
</dbReference>
<evidence type="ECO:0000313" key="1">
    <source>
        <dbReference type="EMBL" id="RYP08547.1"/>
    </source>
</evidence>
<dbReference type="AlphaFoldDB" id="A0A4Q4TRB1"/>
<reference evidence="1 2" key="1">
    <citation type="submission" date="2018-06" db="EMBL/GenBank/DDBJ databases">
        <title>Complete Genomes of Monosporascus.</title>
        <authorList>
            <person name="Robinson A.J."/>
            <person name="Natvig D.O."/>
        </authorList>
    </citation>
    <scope>NUCLEOTIDE SEQUENCE [LARGE SCALE GENOMIC DNA]</scope>
    <source>
        <strain evidence="1 2">CBS 110550</strain>
    </source>
</reference>
<protein>
    <recommendedName>
        <fullName evidence="3">Nucleotidyl transferase AbiEii/AbiGii toxin family protein</fullName>
    </recommendedName>
</protein>
<evidence type="ECO:0008006" key="3">
    <source>
        <dbReference type="Google" id="ProtNLM"/>
    </source>
</evidence>
<proteinExistence type="predicted"/>
<sequence length="204" mass="22423">MMKPILAEAVAAVISTAKKVAGTNAASTRMAFVGGLAVTRLTKHRLTDDIDVFFVGDLEGRKVRAELSCGHSAFRPNFEAIIGLTYKSPILGQVVKVDILDMPALRFEPRTLPLSEVTLDNLPWPTRDDLISIKALSASERFDEKKVHKDVGDIEALLELQPGPLLFPGSTMAKANKAMVKELVPKLAQFGRWSETEWLERLGL</sequence>
<comment type="caution">
    <text evidence="1">The sequence shown here is derived from an EMBL/GenBank/DDBJ whole genome shotgun (WGS) entry which is preliminary data.</text>
</comment>
<organism evidence="1 2">
    <name type="scientific">Monosporascus ibericus</name>
    <dbReference type="NCBI Taxonomy" id="155417"/>
    <lineage>
        <taxon>Eukaryota</taxon>
        <taxon>Fungi</taxon>
        <taxon>Dikarya</taxon>
        <taxon>Ascomycota</taxon>
        <taxon>Pezizomycotina</taxon>
        <taxon>Sordariomycetes</taxon>
        <taxon>Xylariomycetidae</taxon>
        <taxon>Xylariales</taxon>
        <taxon>Xylariales incertae sedis</taxon>
        <taxon>Monosporascus</taxon>
    </lineage>
</organism>
<dbReference type="Proteomes" id="UP000293360">
    <property type="component" value="Unassembled WGS sequence"/>
</dbReference>
<gene>
    <name evidence="1" type="ORF">DL764_001838</name>
</gene>
<dbReference type="OrthoDB" id="5421247at2759"/>